<dbReference type="AlphaFoldDB" id="A0AAW3RLF0"/>
<dbReference type="Proteomes" id="UP000584405">
    <property type="component" value="Unassembled WGS sequence"/>
</dbReference>
<evidence type="ECO:0000313" key="1">
    <source>
        <dbReference type="EMBL" id="MBA0158153.1"/>
    </source>
</evidence>
<protein>
    <submittedName>
        <fullName evidence="1">Uncharacterized protein</fullName>
    </submittedName>
</protein>
<comment type="caution">
    <text evidence="1">The sequence shown here is derived from an EMBL/GenBank/DDBJ whole genome shotgun (WGS) entry which is preliminary data.</text>
</comment>
<dbReference type="RefSeq" id="WP_158273697.1">
    <property type="nucleotide sequence ID" value="NZ_CAKLIL010000007.1"/>
</dbReference>
<accession>A0AAW3RLF0</accession>
<reference evidence="1 2" key="1">
    <citation type="submission" date="2020-07" db="EMBL/GenBank/DDBJ databases">
        <title>Updated taxonomy of Pectobacterium genus in the CIRM-CFBP bacterial collection: when new species reveal old endemic population.</title>
        <authorList>
            <person name="Pedron J."/>
            <person name="Barny M.A."/>
            <person name="Portier P."/>
        </authorList>
    </citation>
    <scope>NUCLEOTIDE SEQUENCE [LARGE SCALE GENOMIC DNA]</scope>
    <source>
        <strain evidence="1 2">CFBP5669</strain>
    </source>
</reference>
<dbReference type="EMBL" id="JACDRT010000003">
    <property type="protein sequence ID" value="MBA0158153.1"/>
    <property type="molecule type" value="Genomic_DNA"/>
</dbReference>
<gene>
    <name evidence="1" type="ORF">H0253_04765</name>
</gene>
<evidence type="ECO:0000313" key="2">
    <source>
        <dbReference type="Proteomes" id="UP000584405"/>
    </source>
</evidence>
<name>A0AAW3RLF0_9GAMM</name>
<sequence>MRLTTKWAIPMTDCPVLKLQDMAGSSSTNIEDLRSRAKMISVKLGLKDISEWL</sequence>
<organism evidence="1 2">
    <name type="scientific">Pectobacterium versatile</name>
    <dbReference type="NCBI Taxonomy" id="2488639"/>
    <lineage>
        <taxon>Bacteria</taxon>
        <taxon>Pseudomonadati</taxon>
        <taxon>Pseudomonadota</taxon>
        <taxon>Gammaproteobacteria</taxon>
        <taxon>Enterobacterales</taxon>
        <taxon>Pectobacteriaceae</taxon>
        <taxon>Pectobacterium</taxon>
    </lineage>
</organism>
<proteinExistence type="predicted"/>